<sequence length="644" mass="68784">MNPLLHWTRLAGLAGMLLLAACGGGGQAVRSDPVPAVVAPPPAPPPPPPPPQPSPTALCPSPITADCYVKVDYTLTWNEIKMTGGRQSDHALIVDGTGWLNLVDGEYRFGGGTQIAGGELVVWDTLVSDVKIFDTGFSPGGTLWLTGTVRGDVDNRNLLSTRHKCGTGLSVCAEDRHSRIEGDYSQVAWGTLELVLGWDLQITGSAALDGKLRLIKGTSQSYVLPSASSVLLLHAAEGVTGQFDEWAAQGLFLEGALRYTANDVFFDATRISVASAMSTAGVAGPVELASADNLDRAFEQADRFARLPPSALNQAQQRFLDSAASIQHIRDHDQALRTLDSLGGRIHAQMPEAIGHQASAHARQLDAHLERLTPATAGAWSAPMEYRAQGAGGAGHIGGHDAWFGPNWLVGGSVALGSSWMQFDSLGGQADGPSPSANLYAQYRDAGGRWYATGMLGMTDASLRIQRGIDLGDAGVHTAYSQRRIGQAYMQGEIGRRFQVGRGRLSPFLGLDYAGSRDDGFVEQGETGLELIADPTSASFMHGTAGARYARDWRLGAKGWLQFDLDARYRHRLADHGTTPRAAFAAIPEVRFDLPAWPQQQDSGSVSLGLLAGIGEWTGTLDHTRQFSADVPDAGWWLGLQRDF</sequence>
<dbReference type="InterPro" id="IPR036709">
    <property type="entry name" value="Autotransporte_beta_dom_sf"/>
</dbReference>
<keyword evidence="2" id="KW-0732">Signal</keyword>
<dbReference type="EMBL" id="JAVDVY010000002">
    <property type="protein sequence ID" value="MDR7135406.1"/>
    <property type="molecule type" value="Genomic_DNA"/>
</dbReference>
<name>A0ABU1WD52_9GAMM</name>
<evidence type="ECO:0000259" key="3">
    <source>
        <dbReference type="PROSITE" id="PS51208"/>
    </source>
</evidence>
<evidence type="ECO:0000313" key="4">
    <source>
        <dbReference type="EMBL" id="MDR7135406.1"/>
    </source>
</evidence>
<keyword evidence="5" id="KW-1185">Reference proteome</keyword>
<dbReference type="Gene3D" id="2.40.128.130">
    <property type="entry name" value="Autotransporter beta-domain"/>
    <property type="match status" value="1"/>
</dbReference>
<dbReference type="Proteomes" id="UP001251524">
    <property type="component" value="Unassembled WGS sequence"/>
</dbReference>
<organism evidence="4 5">
    <name type="scientific">Lysobacter niastensis</name>
    <dbReference type="NCBI Taxonomy" id="380629"/>
    <lineage>
        <taxon>Bacteria</taxon>
        <taxon>Pseudomonadati</taxon>
        <taxon>Pseudomonadota</taxon>
        <taxon>Gammaproteobacteria</taxon>
        <taxon>Lysobacterales</taxon>
        <taxon>Lysobacteraceae</taxon>
        <taxon>Lysobacter</taxon>
    </lineage>
</organism>
<dbReference type="Pfam" id="PF03797">
    <property type="entry name" value="Autotransporter"/>
    <property type="match status" value="1"/>
</dbReference>
<evidence type="ECO:0000313" key="5">
    <source>
        <dbReference type="Proteomes" id="UP001251524"/>
    </source>
</evidence>
<feature type="domain" description="Autotransporter" evidence="3">
    <location>
        <begin position="372"/>
        <end position="644"/>
    </location>
</feature>
<comment type="caution">
    <text evidence="4">The sequence shown here is derived from an EMBL/GenBank/DDBJ whole genome shotgun (WGS) entry which is preliminary data.</text>
</comment>
<evidence type="ECO:0000256" key="1">
    <source>
        <dbReference type="SAM" id="MobiDB-lite"/>
    </source>
</evidence>
<dbReference type="SMART" id="SM00869">
    <property type="entry name" value="Autotransporter"/>
    <property type="match status" value="1"/>
</dbReference>
<feature type="chain" id="PRO_5047454500" evidence="2">
    <location>
        <begin position="29"/>
        <end position="644"/>
    </location>
</feature>
<dbReference type="SUPFAM" id="SSF103515">
    <property type="entry name" value="Autotransporter"/>
    <property type="match status" value="1"/>
</dbReference>
<feature type="signal peptide" evidence="2">
    <location>
        <begin position="1"/>
        <end position="28"/>
    </location>
</feature>
<dbReference type="PROSITE" id="PS51208">
    <property type="entry name" value="AUTOTRANSPORTER"/>
    <property type="match status" value="1"/>
</dbReference>
<gene>
    <name evidence="4" type="ORF">J2X06_002615</name>
</gene>
<proteinExistence type="predicted"/>
<protein>
    <submittedName>
        <fullName evidence="4">Uncharacterized protein with beta-barrel porin domain</fullName>
    </submittedName>
</protein>
<evidence type="ECO:0000256" key="2">
    <source>
        <dbReference type="SAM" id="SignalP"/>
    </source>
</evidence>
<feature type="region of interest" description="Disordered" evidence="1">
    <location>
        <begin position="31"/>
        <end position="56"/>
    </location>
</feature>
<reference evidence="4 5" key="1">
    <citation type="submission" date="2023-07" db="EMBL/GenBank/DDBJ databases">
        <title>Sorghum-associated microbial communities from plants grown in Nebraska, USA.</title>
        <authorList>
            <person name="Schachtman D."/>
        </authorList>
    </citation>
    <scope>NUCLEOTIDE SEQUENCE [LARGE SCALE GENOMIC DNA]</scope>
    <source>
        <strain evidence="4 5">BE198</strain>
    </source>
</reference>
<feature type="compositionally biased region" description="Pro residues" evidence="1">
    <location>
        <begin position="38"/>
        <end position="54"/>
    </location>
</feature>
<dbReference type="InterPro" id="IPR005546">
    <property type="entry name" value="Autotransporte_beta"/>
</dbReference>
<dbReference type="RefSeq" id="WP_310063063.1">
    <property type="nucleotide sequence ID" value="NZ_JAVDVY010000002.1"/>
</dbReference>
<accession>A0ABU1WD52</accession>